<name>A0A1W9YYZ2_MYCBA</name>
<dbReference type="GO" id="GO:0008168">
    <property type="term" value="F:methyltransferase activity"/>
    <property type="evidence" value="ECO:0007669"/>
    <property type="project" value="UniProtKB-KW"/>
</dbReference>
<comment type="caution">
    <text evidence="5">The sequence shown here is derived from an EMBL/GenBank/DDBJ whole genome shotgun (WGS) entry which is preliminary data.</text>
</comment>
<dbReference type="InterPro" id="IPR029063">
    <property type="entry name" value="SAM-dependent_MTases_sf"/>
</dbReference>
<dbReference type="Pfam" id="PF13649">
    <property type="entry name" value="Methyltransf_25"/>
    <property type="match status" value="1"/>
</dbReference>
<dbReference type="Gene3D" id="3.40.50.150">
    <property type="entry name" value="Vaccinia Virus protein VP39"/>
    <property type="match status" value="1"/>
</dbReference>
<sequence>MAAADEYWNHNTAYHPWLLGLAERRRGRVLDVGCGDGLLVQRLAEVADSVTGIDPDPVAVRRACERVGPDASITLLHCRFDEFDPGDSGFDLITFVASLHHMDLRGSLVRARELLNPGGSIAVVGLSANASAADWLFSALCLPAVRIGSRWHREQSDVGVTVADPRESLAEIRRVAGDVLPGAQIRRALYYRYLLFWTRDTGPVTSRRTGWRPSRRA</sequence>
<evidence type="ECO:0000256" key="2">
    <source>
        <dbReference type="ARBA" id="ARBA00022679"/>
    </source>
</evidence>
<keyword evidence="6" id="KW-1185">Reference proteome</keyword>
<accession>A0A1W9YYZ2</accession>
<dbReference type="CDD" id="cd02440">
    <property type="entry name" value="AdoMet_MTases"/>
    <property type="match status" value="1"/>
</dbReference>
<dbReference type="EMBL" id="MVHJ01000007">
    <property type="protein sequence ID" value="ORA05199.1"/>
    <property type="molecule type" value="Genomic_DNA"/>
</dbReference>
<feature type="domain" description="Methyltransferase" evidence="4">
    <location>
        <begin position="29"/>
        <end position="119"/>
    </location>
</feature>
<gene>
    <name evidence="5" type="ORF">BST17_11135</name>
</gene>
<evidence type="ECO:0000256" key="1">
    <source>
        <dbReference type="ARBA" id="ARBA00022603"/>
    </source>
</evidence>
<proteinExistence type="predicted"/>
<dbReference type="GO" id="GO:0032259">
    <property type="term" value="P:methylation"/>
    <property type="evidence" value="ECO:0007669"/>
    <property type="project" value="UniProtKB-KW"/>
</dbReference>
<dbReference type="OrthoDB" id="6064711at2"/>
<protein>
    <submittedName>
        <fullName evidence="5">SAM-dependent methyltransferase</fullName>
    </submittedName>
</protein>
<keyword evidence="3" id="KW-0949">S-adenosyl-L-methionine</keyword>
<organism evidence="5 6">
    <name type="scientific">Mycolicibacterium bacteremicum</name>
    <name type="common">Mycobacterium bacteremicum</name>
    <dbReference type="NCBI Taxonomy" id="564198"/>
    <lineage>
        <taxon>Bacteria</taxon>
        <taxon>Bacillati</taxon>
        <taxon>Actinomycetota</taxon>
        <taxon>Actinomycetes</taxon>
        <taxon>Mycobacteriales</taxon>
        <taxon>Mycobacteriaceae</taxon>
        <taxon>Mycolicibacterium</taxon>
    </lineage>
</organism>
<evidence type="ECO:0000256" key="3">
    <source>
        <dbReference type="ARBA" id="ARBA00022691"/>
    </source>
</evidence>
<keyword evidence="1 5" id="KW-0489">Methyltransferase</keyword>
<evidence type="ECO:0000259" key="4">
    <source>
        <dbReference type="Pfam" id="PF13649"/>
    </source>
</evidence>
<keyword evidence="2 5" id="KW-0808">Transferase</keyword>
<dbReference type="Proteomes" id="UP000192366">
    <property type="component" value="Unassembled WGS sequence"/>
</dbReference>
<dbReference type="InterPro" id="IPR041698">
    <property type="entry name" value="Methyltransf_25"/>
</dbReference>
<evidence type="ECO:0000313" key="6">
    <source>
        <dbReference type="Proteomes" id="UP000192366"/>
    </source>
</evidence>
<evidence type="ECO:0000313" key="5">
    <source>
        <dbReference type="EMBL" id="ORA05199.1"/>
    </source>
</evidence>
<dbReference type="RefSeq" id="WP_083057868.1">
    <property type="nucleotide sequence ID" value="NZ_JACKVM010000005.1"/>
</dbReference>
<dbReference type="PANTHER" id="PTHR43464">
    <property type="entry name" value="METHYLTRANSFERASE"/>
    <property type="match status" value="1"/>
</dbReference>
<reference evidence="5 6" key="1">
    <citation type="submission" date="2017-02" db="EMBL/GenBank/DDBJ databases">
        <title>The new phylogeny of genus Mycobacterium.</title>
        <authorList>
            <person name="Tortoli E."/>
            <person name="Trovato A."/>
            <person name="Cirillo D.M."/>
        </authorList>
    </citation>
    <scope>NUCLEOTIDE SEQUENCE [LARGE SCALE GENOMIC DNA]</scope>
    <source>
        <strain evidence="5 6">DSM 45578</strain>
    </source>
</reference>
<dbReference type="SUPFAM" id="SSF53335">
    <property type="entry name" value="S-adenosyl-L-methionine-dependent methyltransferases"/>
    <property type="match status" value="1"/>
</dbReference>
<dbReference type="AlphaFoldDB" id="A0A1W9YYZ2"/>
<dbReference type="PANTHER" id="PTHR43464:SF19">
    <property type="entry name" value="UBIQUINONE BIOSYNTHESIS O-METHYLTRANSFERASE, MITOCHONDRIAL"/>
    <property type="match status" value="1"/>
</dbReference>
<dbReference type="STRING" id="564198.BST17_11135"/>